<evidence type="ECO:0000256" key="10">
    <source>
        <dbReference type="ARBA" id="ARBA00023136"/>
    </source>
</evidence>
<sequence length="428" mass="42745">MRAREGRRALPPELARLRRRMALASSALMALVLAASLAGAWLWSARGYASEADAALQQAAGESPLAGDGAAAVAVAGPYPVVRLSLAGGSAADATGALSGADAAALAAAVPEGAASGSVTALGREWRFERLDTGSVAGGSGAESFSAGDGAGGTVLLVDVTKASFALRSLGLVLAAAWLAGSALAAVACRALASRALVPAAEAWERQERFVADASHELKTPLASMSATLDALTASPGRTVGEQARWTGYLRQDLDEMDGLVRGLLDAARGPAADGVGTCDASAVASGLVGRVAARAATRGVSLSASVAPGTVVACAEGDLSAVLGELVANAVKYADEGGSVAVSAARRGRRVAVSVSNTGPGIAPADVPRVFDRLWRGDAARTRGSGAEGYGLGLSIARRRAEALGGSISCESDPGRLTTFTFELPAR</sequence>
<dbReference type="PANTHER" id="PTHR45436:SF5">
    <property type="entry name" value="SENSOR HISTIDINE KINASE TRCS"/>
    <property type="match status" value="1"/>
</dbReference>
<comment type="subcellular location">
    <subcellularLocation>
        <location evidence="2">Cell membrane</location>
    </subcellularLocation>
</comment>
<evidence type="ECO:0000259" key="12">
    <source>
        <dbReference type="PROSITE" id="PS50109"/>
    </source>
</evidence>
<dbReference type="SMART" id="SM00387">
    <property type="entry name" value="HATPase_c"/>
    <property type="match status" value="1"/>
</dbReference>
<dbReference type="SUPFAM" id="SSF55874">
    <property type="entry name" value="ATPase domain of HSP90 chaperone/DNA topoisomerase II/histidine kinase"/>
    <property type="match status" value="1"/>
</dbReference>
<dbReference type="GO" id="GO:0000155">
    <property type="term" value="F:phosphorelay sensor kinase activity"/>
    <property type="evidence" value="ECO:0007669"/>
    <property type="project" value="InterPro"/>
</dbReference>
<dbReference type="InterPro" id="IPR036097">
    <property type="entry name" value="HisK_dim/P_sf"/>
</dbReference>
<accession>A0A5K1JD73</accession>
<dbReference type="Gene3D" id="3.30.565.10">
    <property type="entry name" value="Histidine kinase-like ATPase, C-terminal domain"/>
    <property type="match status" value="1"/>
</dbReference>
<keyword evidence="5 13" id="KW-0808">Transferase</keyword>
<dbReference type="RefSeq" id="WP_152076280.1">
    <property type="nucleotide sequence ID" value="NZ_CABWIH010000043.1"/>
</dbReference>
<comment type="catalytic activity">
    <reaction evidence="1">
        <text>ATP + protein L-histidine = ADP + protein N-phospho-L-histidine.</text>
        <dbReference type="EC" id="2.7.13.3"/>
    </reaction>
</comment>
<protein>
    <recommendedName>
        <fullName evidence="3">histidine kinase</fullName>
        <ecNumber evidence="3">2.7.13.3</ecNumber>
    </recommendedName>
</protein>
<dbReference type="GO" id="GO:0005886">
    <property type="term" value="C:plasma membrane"/>
    <property type="evidence" value="ECO:0007669"/>
    <property type="project" value="UniProtKB-SubCell"/>
</dbReference>
<keyword evidence="16" id="KW-1185">Reference proteome</keyword>
<dbReference type="CDD" id="cd00082">
    <property type="entry name" value="HisKA"/>
    <property type="match status" value="1"/>
</dbReference>
<dbReference type="PANTHER" id="PTHR45436">
    <property type="entry name" value="SENSOR HISTIDINE KINASE YKOH"/>
    <property type="match status" value="1"/>
</dbReference>
<keyword evidence="8 11" id="KW-1133">Transmembrane helix</keyword>
<feature type="domain" description="Histidine kinase" evidence="12">
    <location>
        <begin position="213"/>
        <end position="428"/>
    </location>
</feature>
<evidence type="ECO:0000256" key="1">
    <source>
        <dbReference type="ARBA" id="ARBA00000085"/>
    </source>
</evidence>
<evidence type="ECO:0000256" key="8">
    <source>
        <dbReference type="ARBA" id="ARBA00022989"/>
    </source>
</evidence>
<dbReference type="InterPro" id="IPR036890">
    <property type="entry name" value="HATPase_C_sf"/>
</dbReference>
<dbReference type="AlphaFoldDB" id="A0A5K1JD73"/>
<dbReference type="SMART" id="SM00388">
    <property type="entry name" value="HisKA"/>
    <property type="match status" value="1"/>
</dbReference>
<evidence type="ECO:0000256" key="6">
    <source>
        <dbReference type="ARBA" id="ARBA00022692"/>
    </source>
</evidence>
<keyword evidence="9" id="KW-0902">Two-component regulatory system</keyword>
<evidence type="ECO:0000256" key="11">
    <source>
        <dbReference type="SAM" id="Phobius"/>
    </source>
</evidence>
<evidence type="ECO:0000256" key="9">
    <source>
        <dbReference type="ARBA" id="ARBA00023012"/>
    </source>
</evidence>
<keyword evidence="6 11" id="KW-0812">Transmembrane</keyword>
<evidence type="ECO:0000313" key="16">
    <source>
        <dbReference type="Proteomes" id="UP000361836"/>
    </source>
</evidence>
<evidence type="ECO:0000256" key="4">
    <source>
        <dbReference type="ARBA" id="ARBA00022553"/>
    </source>
</evidence>
<dbReference type="PROSITE" id="PS50109">
    <property type="entry name" value="HIS_KIN"/>
    <property type="match status" value="1"/>
</dbReference>
<organism evidence="13 16">
    <name type="scientific">Collinsella aerofaciens</name>
    <dbReference type="NCBI Taxonomy" id="74426"/>
    <lineage>
        <taxon>Bacteria</taxon>
        <taxon>Bacillati</taxon>
        <taxon>Actinomycetota</taxon>
        <taxon>Coriobacteriia</taxon>
        <taxon>Coriobacteriales</taxon>
        <taxon>Coriobacteriaceae</taxon>
        <taxon>Collinsella</taxon>
    </lineage>
</organism>
<evidence type="ECO:0000313" key="13">
    <source>
        <dbReference type="EMBL" id="VWL93736.1"/>
    </source>
</evidence>
<reference evidence="15 16" key="1">
    <citation type="submission" date="2019-10" db="EMBL/GenBank/DDBJ databases">
        <authorList>
            <person name="Wolf R A."/>
        </authorList>
    </citation>
    <scope>NUCLEOTIDE SEQUENCE [LARGE SCALE GENOMIC DNA]</scope>
    <source>
        <strain evidence="14">Collinsella_aerofaciens_AK_138A</strain>
        <strain evidence="13">Collinsella_aerofaciens_MC2</strain>
    </source>
</reference>
<evidence type="ECO:0000256" key="3">
    <source>
        <dbReference type="ARBA" id="ARBA00012438"/>
    </source>
</evidence>
<evidence type="ECO:0000313" key="14">
    <source>
        <dbReference type="EMBL" id="VWL99386.1"/>
    </source>
</evidence>
<dbReference type="Pfam" id="PF00512">
    <property type="entry name" value="HisKA"/>
    <property type="match status" value="1"/>
</dbReference>
<dbReference type="Pfam" id="PF02518">
    <property type="entry name" value="HATPase_c"/>
    <property type="match status" value="1"/>
</dbReference>
<evidence type="ECO:0000256" key="2">
    <source>
        <dbReference type="ARBA" id="ARBA00004236"/>
    </source>
</evidence>
<dbReference type="InterPro" id="IPR003594">
    <property type="entry name" value="HATPase_dom"/>
</dbReference>
<gene>
    <name evidence="13" type="primary">phoR</name>
    <name evidence="13" type="ORF">KCJAJFAP_02200</name>
    <name evidence="14" type="ORF">LMKDKBCB_02086</name>
</gene>
<evidence type="ECO:0000256" key="5">
    <source>
        <dbReference type="ARBA" id="ARBA00022679"/>
    </source>
</evidence>
<dbReference type="Proteomes" id="UP000361836">
    <property type="component" value="Unassembled WGS sequence"/>
</dbReference>
<dbReference type="Gene3D" id="1.10.287.130">
    <property type="match status" value="1"/>
</dbReference>
<dbReference type="InterPro" id="IPR003661">
    <property type="entry name" value="HisK_dim/P_dom"/>
</dbReference>
<dbReference type="EC" id="2.7.13.3" evidence="3"/>
<dbReference type="EMBL" id="CABWIH010000043">
    <property type="protein sequence ID" value="VWL99386.1"/>
    <property type="molecule type" value="Genomic_DNA"/>
</dbReference>
<dbReference type="InterPro" id="IPR050428">
    <property type="entry name" value="TCS_sensor_his_kinase"/>
</dbReference>
<keyword evidence="7" id="KW-0418">Kinase</keyword>
<keyword evidence="4" id="KW-0597">Phosphoprotein</keyword>
<dbReference type="SUPFAM" id="SSF47384">
    <property type="entry name" value="Homodimeric domain of signal transducing histidine kinase"/>
    <property type="match status" value="1"/>
</dbReference>
<proteinExistence type="predicted"/>
<evidence type="ECO:0000256" key="7">
    <source>
        <dbReference type="ARBA" id="ARBA00022777"/>
    </source>
</evidence>
<feature type="transmembrane region" description="Helical" evidence="11">
    <location>
        <begin position="21"/>
        <end position="43"/>
    </location>
</feature>
<evidence type="ECO:0000313" key="15">
    <source>
        <dbReference type="Proteomes" id="UP000330807"/>
    </source>
</evidence>
<dbReference type="PRINTS" id="PR00344">
    <property type="entry name" value="BCTRLSENSOR"/>
</dbReference>
<keyword evidence="10 11" id="KW-0472">Membrane</keyword>
<name>A0A5K1JD73_9ACTN</name>
<dbReference type="EMBL" id="CABWIE010000015">
    <property type="protein sequence ID" value="VWL93736.1"/>
    <property type="molecule type" value="Genomic_DNA"/>
</dbReference>
<dbReference type="InterPro" id="IPR004358">
    <property type="entry name" value="Sig_transdc_His_kin-like_C"/>
</dbReference>
<dbReference type="Proteomes" id="UP000330807">
    <property type="component" value="Unassembled WGS sequence"/>
</dbReference>
<dbReference type="InterPro" id="IPR005467">
    <property type="entry name" value="His_kinase_dom"/>
</dbReference>